<evidence type="ECO:0000256" key="6">
    <source>
        <dbReference type="PIRSR" id="PIRSR610300-51"/>
    </source>
</evidence>
<dbReference type="GO" id="GO:0016702">
    <property type="term" value="F:oxidoreductase activity, acting on single donors with incorporation of molecular oxygen, incorporation of two atoms of oxygen"/>
    <property type="evidence" value="ECO:0007669"/>
    <property type="project" value="InterPro"/>
</dbReference>
<dbReference type="GO" id="GO:0008198">
    <property type="term" value="F:ferrous iron binding"/>
    <property type="evidence" value="ECO:0007669"/>
    <property type="project" value="TreeGrafter"/>
</dbReference>
<keyword evidence="4" id="KW-0560">Oxidoreductase</keyword>
<evidence type="ECO:0000256" key="5">
    <source>
        <dbReference type="ARBA" id="ARBA00023004"/>
    </source>
</evidence>
<sequence length="182" mass="20776">MALKERFKNSLDSLKSPSAEELRKALASLDIKLEELLPHLQPADGKPYYRKLLYQSEEVELLVMNWSDIECAPHDHGNSKGWIQVLNGDAENTVFEVKEDVPIELFAEIKSKDSFFFALKKGVHKMKSAGRENLVTLHLYSPPITGMKVYDLQKCAACVVSEDCGAWWPEEQRQKVKEIQLK</sequence>
<evidence type="ECO:0000256" key="2">
    <source>
        <dbReference type="ARBA" id="ARBA00022723"/>
    </source>
</evidence>
<evidence type="ECO:0000256" key="4">
    <source>
        <dbReference type="ARBA" id="ARBA00023002"/>
    </source>
</evidence>
<dbReference type="KEGG" id="bon:A361_26180"/>
<dbReference type="Pfam" id="PF05995">
    <property type="entry name" value="CDO_I"/>
    <property type="match status" value="1"/>
</dbReference>
<evidence type="ECO:0000313" key="7">
    <source>
        <dbReference type="EMBL" id="AND42497.1"/>
    </source>
</evidence>
<dbReference type="InterPro" id="IPR010300">
    <property type="entry name" value="CDO_1"/>
</dbReference>
<dbReference type="STRING" id="1196031.A361_26180"/>
<proteinExistence type="inferred from homology"/>
<reference evidence="7 8" key="1">
    <citation type="submission" date="2016-04" db="EMBL/GenBank/DDBJ databases">
        <title>Complete genome sequence of Bacillus oceanisediminis strain 2691.</title>
        <authorList>
            <person name="Jeong H."/>
            <person name="Kim H.J."/>
            <person name="Lee D.-W."/>
        </authorList>
    </citation>
    <scope>NUCLEOTIDE SEQUENCE [LARGE SCALE GENOMIC DNA]</scope>
    <source>
        <strain evidence="7 8">2691</strain>
    </source>
</reference>
<dbReference type="InterPro" id="IPR011051">
    <property type="entry name" value="RmlC_Cupin_sf"/>
</dbReference>
<dbReference type="Gene3D" id="2.60.120.10">
    <property type="entry name" value="Jelly Rolls"/>
    <property type="match status" value="1"/>
</dbReference>
<evidence type="ECO:0008006" key="9">
    <source>
        <dbReference type="Google" id="ProtNLM"/>
    </source>
</evidence>
<keyword evidence="2 6" id="KW-0479">Metal-binding</keyword>
<dbReference type="InterPro" id="IPR014710">
    <property type="entry name" value="RmlC-like_jellyroll"/>
</dbReference>
<dbReference type="RefSeq" id="WP_019380579.1">
    <property type="nucleotide sequence ID" value="NZ_CP015506.1"/>
</dbReference>
<comment type="similarity">
    <text evidence="1">Belongs to the cysteine dioxygenase family.</text>
</comment>
<dbReference type="CDD" id="cd10548">
    <property type="entry name" value="cupin_CDO"/>
    <property type="match status" value="1"/>
</dbReference>
<dbReference type="eggNOG" id="COG5553">
    <property type="taxonomic scope" value="Bacteria"/>
</dbReference>
<evidence type="ECO:0000256" key="3">
    <source>
        <dbReference type="ARBA" id="ARBA00022964"/>
    </source>
</evidence>
<organism evidence="7 8">
    <name type="scientific">Cytobacillus oceanisediminis 2691</name>
    <dbReference type="NCBI Taxonomy" id="1196031"/>
    <lineage>
        <taxon>Bacteria</taxon>
        <taxon>Bacillati</taxon>
        <taxon>Bacillota</taxon>
        <taxon>Bacilli</taxon>
        <taxon>Bacillales</taxon>
        <taxon>Bacillaceae</taxon>
        <taxon>Cytobacillus</taxon>
    </lineage>
</organism>
<accession>A0A160MGJ8</accession>
<dbReference type="SUPFAM" id="SSF51182">
    <property type="entry name" value="RmlC-like cupins"/>
    <property type="match status" value="1"/>
</dbReference>
<dbReference type="EMBL" id="CP015506">
    <property type="protein sequence ID" value="AND42497.1"/>
    <property type="molecule type" value="Genomic_DNA"/>
</dbReference>
<evidence type="ECO:0000313" key="8">
    <source>
        <dbReference type="Proteomes" id="UP000077856"/>
    </source>
</evidence>
<dbReference type="PANTHER" id="PTHR12918:SF1">
    <property type="entry name" value="CYSTEINE DIOXYGENASE TYPE 1"/>
    <property type="match status" value="1"/>
</dbReference>
<gene>
    <name evidence="7" type="ORF">A361_26180</name>
</gene>
<feature type="binding site" evidence="6">
    <location>
        <position position="124"/>
    </location>
    <ligand>
        <name>Fe cation</name>
        <dbReference type="ChEBI" id="CHEBI:24875"/>
        <note>catalytic</note>
    </ligand>
</feature>
<feature type="binding site" evidence="6">
    <location>
        <position position="76"/>
    </location>
    <ligand>
        <name>Fe cation</name>
        <dbReference type="ChEBI" id="CHEBI:24875"/>
        <note>catalytic</note>
    </ligand>
</feature>
<dbReference type="Proteomes" id="UP000077856">
    <property type="component" value="Chromosome"/>
</dbReference>
<dbReference type="AlphaFoldDB" id="A0A160MGJ8"/>
<dbReference type="PANTHER" id="PTHR12918">
    <property type="entry name" value="CYSTEINE DIOXYGENASE"/>
    <property type="match status" value="1"/>
</dbReference>
<protein>
    <recommendedName>
        <fullName evidence="9">Cysteine dioxygenase</fullName>
    </recommendedName>
</protein>
<feature type="binding site" evidence="6">
    <location>
        <position position="74"/>
    </location>
    <ligand>
        <name>Fe cation</name>
        <dbReference type="ChEBI" id="CHEBI:24875"/>
        <note>catalytic</note>
    </ligand>
</feature>
<keyword evidence="3" id="KW-0223">Dioxygenase</keyword>
<name>A0A160MGJ8_9BACI</name>
<keyword evidence="5 6" id="KW-0408">Iron</keyword>
<evidence type="ECO:0000256" key="1">
    <source>
        <dbReference type="ARBA" id="ARBA00006622"/>
    </source>
</evidence>